<feature type="compositionally biased region" description="Basic and acidic residues" evidence="5">
    <location>
        <begin position="197"/>
        <end position="210"/>
    </location>
</feature>
<dbReference type="GO" id="GO:0008290">
    <property type="term" value="C:F-actin capping protein complex"/>
    <property type="evidence" value="ECO:0007669"/>
    <property type="project" value="InterPro"/>
</dbReference>
<keyword evidence="3" id="KW-0117">Actin capping</keyword>
<evidence type="ECO:0000313" key="7">
    <source>
        <dbReference type="Proteomes" id="UP000245942"/>
    </source>
</evidence>
<organism evidence="6 7">
    <name type="scientific">Pseudomicrostroma glucosiphilum</name>
    <dbReference type="NCBI Taxonomy" id="1684307"/>
    <lineage>
        <taxon>Eukaryota</taxon>
        <taxon>Fungi</taxon>
        <taxon>Dikarya</taxon>
        <taxon>Basidiomycota</taxon>
        <taxon>Ustilaginomycotina</taxon>
        <taxon>Exobasidiomycetes</taxon>
        <taxon>Microstromatales</taxon>
        <taxon>Microstromatales incertae sedis</taxon>
        <taxon>Pseudomicrostroma</taxon>
    </lineage>
</organism>
<dbReference type="SUPFAM" id="SSF90096">
    <property type="entry name" value="Subunits of heterodimeric actin filament capping protein Capz"/>
    <property type="match status" value="1"/>
</dbReference>
<feature type="compositionally biased region" description="Acidic residues" evidence="5">
    <location>
        <begin position="248"/>
        <end position="261"/>
    </location>
</feature>
<dbReference type="GeneID" id="37016168"/>
<dbReference type="RefSeq" id="XP_025347030.1">
    <property type="nucleotide sequence ID" value="XM_025494434.1"/>
</dbReference>
<proteinExistence type="inferred from homology"/>
<dbReference type="InterPro" id="IPR042489">
    <property type="entry name" value="CapZ_alpha_1"/>
</dbReference>
<feature type="region of interest" description="Disordered" evidence="5">
    <location>
        <begin position="170"/>
        <end position="261"/>
    </location>
</feature>
<dbReference type="AlphaFoldDB" id="A0A316U3Y4"/>
<dbReference type="OrthoDB" id="340550at2759"/>
<dbReference type="GO" id="GO:0051015">
    <property type="term" value="F:actin filament binding"/>
    <property type="evidence" value="ECO:0007669"/>
    <property type="project" value="TreeGrafter"/>
</dbReference>
<keyword evidence="4" id="KW-0009">Actin-binding</keyword>
<evidence type="ECO:0000256" key="2">
    <source>
        <dbReference type="ARBA" id="ARBA00014038"/>
    </source>
</evidence>
<dbReference type="InterPro" id="IPR037282">
    <property type="entry name" value="CapZ_alpha/beta"/>
</dbReference>
<evidence type="ECO:0000256" key="1">
    <source>
        <dbReference type="ARBA" id="ARBA00010479"/>
    </source>
</evidence>
<protein>
    <recommendedName>
        <fullName evidence="2">F-actin-capping protein subunit alpha</fullName>
    </recommendedName>
</protein>
<dbReference type="EMBL" id="KZ819330">
    <property type="protein sequence ID" value="PWN19870.1"/>
    <property type="molecule type" value="Genomic_DNA"/>
</dbReference>
<dbReference type="GO" id="GO:0030479">
    <property type="term" value="C:actin cortical patch"/>
    <property type="evidence" value="ECO:0007669"/>
    <property type="project" value="TreeGrafter"/>
</dbReference>
<dbReference type="Gene3D" id="3.90.1150.210">
    <property type="entry name" value="F-actin capping protein, beta subunit"/>
    <property type="match status" value="1"/>
</dbReference>
<dbReference type="Gene3D" id="3.30.1140.60">
    <property type="entry name" value="F-actin capping protein, alpha subunit"/>
    <property type="match status" value="1"/>
</dbReference>
<dbReference type="InterPro" id="IPR017865">
    <property type="entry name" value="F-actin_cap_asu_CS"/>
</dbReference>
<keyword evidence="7" id="KW-1185">Reference proteome</keyword>
<dbReference type="PANTHER" id="PTHR10653:SF0">
    <property type="entry name" value="F-ACTIN-CAPPING PROTEIN SUBUNIT ALPHA"/>
    <property type="match status" value="1"/>
</dbReference>
<accession>A0A316U3Y4</accession>
<dbReference type="Pfam" id="PF01267">
    <property type="entry name" value="F-actin_cap_A"/>
    <property type="match status" value="1"/>
</dbReference>
<dbReference type="Proteomes" id="UP000245942">
    <property type="component" value="Unassembled WGS sequence"/>
</dbReference>
<gene>
    <name evidence="6" type="ORF">BCV69DRAFT_300172</name>
</gene>
<dbReference type="PRINTS" id="PR00191">
    <property type="entry name" value="FACTINCAPA"/>
</dbReference>
<evidence type="ECO:0000256" key="3">
    <source>
        <dbReference type="ARBA" id="ARBA00022467"/>
    </source>
</evidence>
<evidence type="ECO:0000313" key="6">
    <source>
        <dbReference type="EMBL" id="PWN19870.1"/>
    </source>
</evidence>
<dbReference type="InterPro" id="IPR002189">
    <property type="entry name" value="CapZ_alpha"/>
</dbReference>
<dbReference type="GO" id="GO:0030036">
    <property type="term" value="P:actin cytoskeleton organization"/>
    <property type="evidence" value="ECO:0007669"/>
    <property type="project" value="TreeGrafter"/>
</dbReference>
<reference evidence="6 7" key="1">
    <citation type="journal article" date="2018" name="Mol. Biol. Evol.">
        <title>Broad Genomic Sampling Reveals a Smut Pathogenic Ancestry of the Fungal Clade Ustilaginomycotina.</title>
        <authorList>
            <person name="Kijpornyongpan T."/>
            <person name="Mondo S.J."/>
            <person name="Barry K."/>
            <person name="Sandor L."/>
            <person name="Lee J."/>
            <person name="Lipzen A."/>
            <person name="Pangilinan J."/>
            <person name="LaButti K."/>
            <person name="Hainaut M."/>
            <person name="Henrissat B."/>
            <person name="Grigoriev I.V."/>
            <person name="Spatafora J.W."/>
            <person name="Aime M.C."/>
        </authorList>
    </citation>
    <scope>NUCLEOTIDE SEQUENCE [LARGE SCALE GENOMIC DNA]</scope>
    <source>
        <strain evidence="6 7">MCA 4718</strain>
    </source>
</reference>
<sequence>MSLPALHSLLLQTPLSQLNSVLSDIRGLLAPSNAQVTGASPGLSKEFEASLPSLLERFYEEQGKVVRLRGMEEGSIIAQEARDVSESGGSGSTYRDEAKTKRFQLDSVGGMATSADTYTVQSKDELRIELERALQGYLRQHYPDLDKSRTNEGACGAVWRGPLREVKIQKTEKPIEATPVQGAQEDKVMQDGTAETEQVRTEADNAEKSVEGNTAEGEEGASGSAAVVEPAASSTLVTEAPKAASEDAGADDEEEEGELIEEEGGEAAKYTIRIVSGKSNAANFWSGRLLSTYIYDTSSSTLTGSLKLQIHYYENGNVQLNTSSVSTELPLPTTFSASSTASQKAKAIIQTIKKYETDYQTGIEVTYEGLNERAFKNLRRQLPVTRQKVDWDKVLNYRLGTDLAGAQQAR</sequence>
<name>A0A316U3Y4_9BASI</name>
<dbReference type="InterPro" id="IPR042276">
    <property type="entry name" value="CapZ_alpha/beta_2"/>
</dbReference>
<comment type="similarity">
    <text evidence="1">Belongs to the F-actin-capping protein alpha subunit family.</text>
</comment>
<evidence type="ECO:0000256" key="4">
    <source>
        <dbReference type="ARBA" id="ARBA00023203"/>
    </source>
</evidence>
<dbReference type="GO" id="GO:0051016">
    <property type="term" value="P:barbed-end actin filament capping"/>
    <property type="evidence" value="ECO:0007669"/>
    <property type="project" value="InterPro"/>
</dbReference>
<dbReference type="PANTHER" id="PTHR10653">
    <property type="entry name" value="F-ACTIN-CAPPING PROTEIN SUBUNIT ALPHA"/>
    <property type="match status" value="1"/>
</dbReference>
<dbReference type="STRING" id="1684307.A0A316U3Y4"/>
<dbReference type="PROSITE" id="PS00749">
    <property type="entry name" value="F_ACTIN_CAPPING_A_2"/>
    <property type="match status" value="1"/>
</dbReference>
<evidence type="ECO:0000256" key="5">
    <source>
        <dbReference type="SAM" id="MobiDB-lite"/>
    </source>
</evidence>